<dbReference type="PANTHER" id="PTHR43464:SF19">
    <property type="entry name" value="UBIQUINONE BIOSYNTHESIS O-METHYLTRANSFERASE, MITOCHONDRIAL"/>
    <property type="match status" value="1"/>
</dbReference>
<feature type="domain" description="Methyltransferase type 11" evidence="4">
    <location>
        <begin position="31"/>
        <end position="122"/>
    </location>
</feature>
<evidence type="ECO:0000313" key="5">
    <source>
        <dbReference type="EMBL" id="CAJ73326.1"/>
    </source>
</evidence>
<evidence type="ECO:0000313" key="6">
    <source>
        <dbReference type="EMBL" id="QII12865.1"/>
    </source>
</evidence>
<keyword evidence="1" id="KW-0489">Methyltransferase</keyword>
<dbReference type="GO" id="GO:0032259">
    <property type="term" value="P:methylation"/>
    <property type="evidence" value="ECO:0007669"/>
    <property type="project" value="UniProtKB-KW"/>
</dbReference>
<reference evidence="5" key="2">
    <citation type="submission" date="2006-01" db="EMBL/GenBank/DDBJ databases">
        <authorList>
            <person name="Genoscope"/>
        </authorList>
    </citation>
    <scope>NUCLEOTIDE SEQUENCE</scope>
</reference>
<dbReference type="GO" id="GO:0008757">
    <property type="term" value="F:S-adenosylmethionine-dependent methyltransferase activity"/>
    <property type="evidence" value="ECO:0007669"/>
    <property type="project" value="InterPro"/>
</dbReference>
<evidence type="ECO:0000313" key="7">
    <source>
        <dbReference type="Proteomes" id="UP000501926"/>
    </source>
</evidence>
<dbReference type="Gene3D" id="3.40.50.150">
    <property type="entry name" value="Vaccinia Virus protein VP39"/>
    <property type="match status" value="1"/>
</dbReference>
<evidence type="ECO:0000256" key="3">
    <source>
        <dbReference type="ARBA" id="ARBA00022691"/>
    </source>
</evidence>
<dbReference type="Proteomes" id="UP000501926">
    <property type="component" value="Chromosome"/>
</dbReference>
<reference evidence="6 7" key="3">
    <citation type="submission" date="2020-02" db="EMBL/GenBank/DDBJ databases">
        <title>Newly sequenced genome of strain CSTR1 showed variability in Candidatus Kuenenia stuttgartiensis genomes.</title>
        <authorList>
            <person name="Ding C."/>
            <person name="Adrian L."/>
        </authorList>
    </citation>
    <scope>NUCLEOTIDE SEQUENCE [LARGE SCALE GENOMIC DNA]</scope>
    <source>
        <strain evidence="6 7">CSTR1</strain>
    </source>
</reference>
<dbReference type="RefSeq" id="WP_164995237.1">
    <property type="nucleotide sequence ID" value="NZ_CP049055.1"/>
</dbReference>
<organism evidence="5">
    <name type="scientific">Kuenenia stuttgartiensis</name>
    <dbReference type="NCBI Taxonomy" id="174633"/>
    <lineage>
        <taxon>Bacteria</taxon>
        <taxon>Pseudomonadati</taxon>
        <taxon>Planctomycetota</taxon>
        <taxon>Candidatus Brocadiia</taxon>
        <taxon>Candidatus Brocadiales</taxon>
        <taxon>Candidatus Brocadiaceae</taxon>
        <taxon>Candidatus Kuenenia</taxon>
    </lineage>
</organism>
<dbReference type="InterPro" id="IPR013216">
    <property type="entry name" value="Methyltransf_11"/>
</dbReference>
<dbReference type="AlphaFoldDB" id="Q1Q6X6"/>
<dbReference type="PANTHER" id="PTHR43464">
    <property type="entry name" value="METHYLTRANSFERASE"/>
    <property type="match status" value="1"/>
</dbReference>
<sequence length="236" mass="27758">MKLLRDQNQECEIFEKYIKEKACCGHQLNILEAGCGRFWPLDMSGVRNYRITGVDINKDALEIRQTQQKDIDEIIIGDLRYISLGENKYDIIYNSFVLEHIDGAEHVLNNFLRWLKPGGLLLLKFPARNSVYGFITRITPFWFHVFYKKYILGYKNAGKSGWGPFPTFCDKVLSRKRFHAFCKKHGLIIREEYGMNLTKAYFFTLPERWFVTIIHVISFGKLASDHNNLTYILEKR</sequence>
<keyword evidence="3" id="KW-0949">S-adenosyl-L-methionine</keyword>
<dbReference type="EMBL" id="CP049055">
    <property type="protein sequence ID" value="QII12865.1"/>
    <property type="molecule type" value="Genomic_DNA"/>
</dbReference>
<reference evidence="5" key="1">
    <citation type="journal article" date="2006" name="Nature">
        <title>Deciphering the evolution and metabolism of an anammox bacterium from a community genome.</title>
        <authorList>
            <person name="Strous M."/>
            <person name="Pelletier E."/>
            <person name="Mangenot S."/>
            <person name="Rattei T."/>
            <person name="Lehner A."/>
            <person name="Taylor M.W."/>
            <person name="Horn M."/>
            <person name="Daims H."/>
            <person name="Bartol-Mavel D."/>
            <person name="Wincker P."/>
            <person name="Barbe V."/>
            <person name="Fonknechten N."/>
            <person name="Vallenet D."/>
            <person name="Segurens B."/>
            <person name="Schenowitz-Truong C."/>
            <person name="Medigue C."/>
            <person name="Collingro A."/>
            <person name="Snel B."/>
            <person name="Dutilh B.E."/>
            <person name="OpDenCamp H.J.M."/>
            <person name="vanDerDrift C."/>
            <person name="Cirpus I."/>
            <person name="vanDePas-Schoonen K.T."/>
            <person name="Harhangi H.R."/>
            <person name="vanNiftrik L."/>
            <person name="Schmid M."/>
            <person name="Keltjens J."/>
            <person name="vanDeVossenberg J."/>
            <person name="Kartal B."/>
            <person name="Meier H."/>
            <person name="Frishman D."/>
            <person name="Huynen M.A."/>
            <person name="Mewes H."/>
            <person name="Weissenbach J."/>
            <person name="Jetten M.S.M."/>
            <person name="Wagner M."/>
            <person name="LePaslier D."/>
        </authorList>
    </citation>
    <scope>NUCLEOTIDE SEQUENCE</scope>
</reference>
<evidence type="ECO:0000256" key="2">
    <source>
        <dbReference type="ARBA" id="ARBA00022679"/>
    </source>
</evidence>
<dbReference type="SUPFAM" id="SSF53335">
    <property type="entry name" value="S-adenosyl-L-methionine-dependent methyltransferases"/>
    <property type="match status" value="1"/>
</dbReference>
<dbReference type="Pfam" id="PF08241">
    <property type="entry name" value="Methyltransf_11"/>
    <property type="match status" value="1"/>
</dbReference>
<dbReference type="InterPro" id="IPR029063">
    <property type="entry name" value="SAM-dependent_MTases_sf"/>
</dbReference>
<protein>
    <recommendedName>
        <fullName evidence="4">Methyltransferase type 11 domain-containing protein</fullName>
    </recommendedName>
</protein>
<accession>Q1Q6X6</accession>
<proteinExistence type="predicted"/>
<keyword evidence="2" id="KW-0808">Transferase</keyword>
<dbReference type="EMBL" id="CT573071">
    <property type="protein sequence ID" value="CAJ73326.1"/>
    <property type="molecule type" value="Genomic_DNA"/>
</dbReference>
<evidence type="ECO:0000256" key="1">
    <source>
        <dbReference type="ARBA" id="ARBA00022603"/>
    </source>
</evidence>
<evidence type="ECO:0000259" key="4">
    <source>
        <dbReference type="Pfam" id="PF08241"/>
    </source>
</evidence>
<gene>
    <name evidence="6" type="ORF">KsCSTR_34860</name>
    <name evidence="5" type="ORF">kuste2578</name>
</gene>
<name>Q1Q6X6_KUEST</name>